<dbReference type="Pfam" id="PF00263">
    <property type="entry name" value="Secretin"/>
    <property type="match status" value="1"/>
</dbReference>
<organism evidence="10 11">
    <name type="scientific">Zeimonas arvi</name>
    <dbReference type="NCBI Taxonomy" id="2498847"/>
    <lineage>
        <taxon>Bacteria</taxon>
        <taxon>Pseudomonadati</taxon>
        <taxon>Pseudomonadota</taxon>
        <taxon>Betaproteobacteria</taxon>
        <taxon>Burkholderiales</taxon>
        <taxon>Burkholderiaceae</taxon>
        <taxon>Zeimonas</taxon>
    </lineage>
</organism>
<dbReference type="Pfam" id="PF03958">
    <property type="entry name" value="Secretin_N"/>
    <property type="match status" value="1"/>
</dbReference>
<keyword evidence="4" id="KW-0653">Protein transport</keyword>
<dbReference type="Gene3D" id="2.60.40.3470">
    <property type="match status" value="1"/>
</dbReference>
<dbReference type="OrthoDB" id="9779724at2"/>
<dbReference type="GO" id="GO:0009279">
    <property type="term" value="C:cell outer membrane"/>
    <property type="evidence" value="ECO:0007669"/>
    <property type="project" value="UniProtKB-SubCell"/>
</dbReference>
<reference evidence="10 11" key="1">
    <citation type="submission" date="2019-06" db="EMBL/GenBank/DDBJ databases">
        <title>Quisquiliibacterium sp. nov., isolated from a maize field.</title>
        <authorList>
            <person name="Lin S.-Y."/>
            <person name="Tsai C.-F."/>
            <person name="Young C.-C."/>
        </authorList>
    </citation>
    <scope>NUCLEOTIDE SEQUENCE [LARGE SCALE GENOMIC DNA]</scope>
    <source>
        <strain evidence="10 11">CC-CFT501</strain>
    </source>
</reference>
<evidence type="ECO:0000256" key="6">
    <source>
        <dbReference type="ARBA" id="ARBA00023237"/>
    </source>
</evidence>
<dbReference type="Pfam" id="PF07660">
    <property type="entry name" value="STN"/>
    <property type="match status" value="1"/>
</dbReference>
<evidence type="ECO:0000256" key="7">
    <source>
        <dbReference type="RuleBase" id="RU004003"/>
    </source>
</evidence>
<dbReference type="Gene3D" id="3.30.1370.130">
    <property type="match status" value="1"/>
</dbReference>
<protein>
    <submittedName>
        <fullName evidence="10">Type IV pilus secretin PilQ</fullName>
    </submittedName>
</protein>
<comment type="subcellular location">
    <subcellularLocation>
        <location evidence="8">Cell outer membrane</location>
    </subcellularLocation>
    <subcellularLocation>
        <location evidence="1">Membrane</location>
    </subcellularLocation>
</comment>
<dbReference type="InterPro" id="IPR005644">
    <property type="entry name" value="NolW-like"/>
</dbReference>
<dbReference type="InterPro" id="IPR038591">
    <property type="entry name" value="NolW-like_sf"/>
</dbReference>
<dbReference type="GO" id="GO:0009306">
    <property type="term" value="P:protein secretion"/>
    <property type="evidence" value="ECO:0007669"/>
    <property type="project" value="InterPro"/>
</dbReference>
<evidence type="ECO:0000256" key="4">
    <source>
        <dbReference type="ARBA" id="ARBA00022927"/>
    </source>
</evidence>
<dbReference type="InterPro" id="IPR001775">
    <property type="entry name" value="GspD/PilQ"/>
</dbReference>
<keyword evidence="3" id="KW-0732">Signal</keyword>
<evidence type="ECO:0000256" key="8">
    <source>
        <dbReference type="RuleBase" id="RU004004"/>
    </source>
</evidence>
<proteinExistence type="inferred from homology"/>
<dbReference type="NCBIfam" id="TIGR02515">
    <property type="entry name" value="IV_pilus_PilQ"/>
    <property type="match status" value="1"/>
</dbReference>
<dbReference type="InterPro" id="IPR011662">
    <property type="entry name" value="Secretin/TonB_short_N"/>
</dbReference>
<dbReference type="Pfam" id="PF11741">
    <property type="entry name" value="AMIN"/>
    <property type="match status" value="2"/>
</dbReference>
<comment type="similarity">
    <text evidence="7">Belongs to the bacterial secretin family.</text>
</comment>
<sequence>MVWLAGASAALAQSNSIESVTSAQQGTTTYLRINLKSPPATVPAGFSISSPPRIALDLVDTANASGQNTIELPQGDVRSVAIVQSGQRSRLVLNLKRALSHTTTIDGNALVVALEPVTTAPSAGASASTYSFAKADTAAGQALRDVDFRRGRDGEGRVVVELSDSGVGVDVRQQGSTIVVDFLNTALPDNLRRRLDVGDFGTPVSSVRAFQQGDNARLVIEPTGQWEHNAYQSDTQFVVEVKPVREDPSRLAQGSQPRYRGERLSLNFQNVEVRALLQVIADFTNLNIVTSDSVSGSLTLRLKDVPWDQALDIVLQSKGLDMRRNGNVIMVAPRDELAAKEKLELEARQQIAEIEPVRTETFQLNYQKAEEVQKLLGNDKQRVLSKRGSVVIDQRTNKVFVQDTVSRLEAVRKVIEQVDVPVRQVLIEARIVEADDRFSRNLGARFGYNRINASAGSFAGRATVSGNLQGVADLTPLPTAVSAGTTLLPNANFVNLPAAAIGTIQPSSFAVSLFNSGLTRFLNLEISALEADQRGKVLSSPRVLTADQGTAIIEQGKEIPYQQATSSGATAVQFKKAVLKLEVTPQITPEGSVIMTVKVSRDNAAELLPSGVAIDTRRVETQVLVENGGTVVIGGIYEQIERDRENKVPLLGDIPILGYAFKNKERQNDRSELLVFLTPRVVTDTAMAR</sequence>
<evidence type="ECO:0000256" key="3">
    <source>
        <dbReference type="ARBA" id="ARBA00022729"/>
    </source>
</evidence>
<dbReference type="PANTHER" id="PTHR30604:SF1">
    <property type="entry name" value="DNA UTILIZATION PROTEIN HOFQ"/>
    <property type="match status" value="1"/>
</dbReference>
<dbReference type="EMBL" id="VDUY01000006">
    <property type="protein sequence ID" value="TXL64352.1"/>
    <property type="molecule type" value="Genomic_DNA"/>
</dbReference>
<keyword evidence="11" id="KW-1185">Reference proteome</keyword>
<evidence type="ECO:0000313" key="11">
    <source>
        <dbReference type="Proteomes" id="UP000321548"/>
    </source>
</evidence>
<evidence type="ECO:0000313" key="10">
    <source>
        <dbReference type="EMBL" id="TXL64352.1"/>
    </source>
</evidence>
<dbReference type="PRINTS" id="PR00811">
    <property type="entry name" value="BCTERIALGSPD"/>
</dbReference>
<name>A0A5C8NTF3_9BURK</name>
<keyword evidence="5" id="KW-0472">Membrane</keyword>
<dbReference type="PANTHER" id="PTHR30604">
    <property type="entry name" value="PROTEIN TRANSPORT PROTEIN HOFQ"/>
    <property type="match status" value="1"/>
</dbReference>
<dbReference type="InterPro" id="IPR013355">
    <property type="entry name" value="Pilus_4_PilQ"/>
</dbReference>
<evidence type="ECO:0000256" key="1">
    <source>
        <dbReference type="ARBA" id="ARBA00004370"/>
    </source>
</evidence>
<dbReference type="InterPro" id="IPR021731">
    <property type="entry name" value="AMIN_dom"/>
</dbReference>
<dbReference type="InterPro" id="IPR004846">
    <property type="entry name" value="T2SS/T3SS_dom"/>
</dbReference>
<evidence type="ECO:0000259" key="9">
    <source>
        <dbReference type="SMART" id="SM00965"/>
    </source>
</evidence>
<keyword evidence="2 8" id="KW-0813">Transport</keyword>
<feature type="domain" description="Secretin/TonB short N-terminal" evidence="9">
    <location>
        <begin position="286"/>
        <end position="334"/>
    </location>
</feature>
<evidence type="ECO:0000256" key="5">
    <source>
        <dbReference type="ARBA" id="ARBA00023136"/>
    </source>
</evidence>
<dbReference type="Proteomes" id="UP000321548">
    <property type="component" value="Unassembled WGS sequence"/>
</dbReference>
<evidence type="ECO:0000256" key="2">
    <source>
        <dbReference type="ARBA" id="ARBA00022448"/>
    </source>
</evidence>
<keyword evidence="6" id="KW-0998">Cell outer membrane</keyword>
<comment type="caution">
    <text evidence="10">The sequence shown here is derived from an EMBL/GenBank/DDBJ whole genome shotgun (WGS) entry which is preliminary data.</text>
</comment>
<dbReference type="Gene3D" id="2.60.40.3500">
    <property type="match status" value="1"/>
</dbReference>
<gene>
    <name evidence="10" type="ORF">FHP08_15290</name>
</gene>
<dbReference type="InterPro" id="IPR051808">
    <property type="entry name" value="Type_IV_pilus_biogenesis"/>
</dbReference>
<dbReference type="AlphaFoldDB" id="A0A5C8NTF3"/>
<accession>A0A5C8NTF3</accession>
<dbReference type="Gene3D" id="3.30.1370.120">
    <property type="match status" value="1"/>
</dbReference>
<dbReference type="SMART" id="SM00965">
    <property type="entry name" value="STN"/>
    <property type="match status" value="1"/>
</dbReference>